<comment type="similarity">
    <text evidence="1">Belongs to the heat shock protein 90 family.</text>
</comment>
<dbReference type="Gene3D" id="3.30.230.80">
    <property type="match status" value="1"/>
</dbReference>
<dbReference type="GO" id="GO:0016887">
    <property type="term" value="F:ATP hydrolysis activity"/>
    <property type="evidence" value="ECO:0007669"/>
    <property type="project" value="InterPro"/>
</dbReference>
<dbReference type="InterPro" id="IPR020568">
    <property type="entry name" value="Ribosomal_Su5_D2-typ_SF"/>
</dbReference>
<proteinExistence type="inferred from homology"/>
<dbReference type="EMBL" id="ML769678">
    <property type="protein sequence ID" value="KAE9389901.1"/>
    <property type="molecule type" value="Genomic_DNA"/>
</dbReference>
<keyword evidence="3" id="KW-0067">ATP-binding</keyword>
<dbReference type="Proteomes" id="UP000799118">
    <property type="component" value="Unassembled WGS sequence"/>
</dbReference>
<sequence>MRISDALDKSDTHLKLGMTWLSPSTSTKTISSTSGSQLQAVPSPFLWPQYRDPTYLKEDQLEYLKEKIKDIVKKHLEFISYSIQLAVTKEVEKEAEADADAKDKLKIEEVEDEENKPKDKKMKKIKEVETTNEELNETKPIWTRNPSDITPEEYAAFYKSLTNNGPWEDHLAVKHFSVEGQLEFKARQVYMDVQVEFIICTESANLNAR</sequence>
<dbReference type="GO" id="GO:0005524">
    <property type="term" value="F:ATP binding"/>
    <property type="evidence" value="ECO:0007669"/>
    <property type="project" value="UniProtKB-KW"/>
</dbReference>
<dbReference type="GO" id="GO:0140662">
    <property type="term" value="F:ATP-dependent protein folding chaperone"/>
    <property type="evidence" value="ECO:0007669"/>
    <property type="project" value="InterPro"/>
</dbReference>
<dbReference type="Pfam" id="PF00183">
    <property type="entry name" value="HSP90"/>
    <property type="match status" value="1"/>
</dbReference>
<name>A0A6A4GVW1_9AGAR</name>
<keyword evidence="4" id="KW-0143">Chaperone</keyword>
<protein>
    <submittedName>
        <fullName evidence="5">HSP90-domain-containing protein</fullName>
    </submittedName>
</protein>
<reference evidence="5" key="1">
    <citation type="journal article" date="2019" name="Environ. Microbiol.">
        <title>Fungal ecological strategies reflected in gene transcription - a case study of two litter decomposers.</title>
        <authorList>
            <person name="Barbi F."/>
            <person name="Kohler A."/>
            <person name="Barry K."/>
            <person name="Baskaran P."/>
            <person name="Daum C."/>
            <person name="Fauchery L."/>
            <person name="Ihrmark K."/>
            <person name="Kuo A."/>
            <person name="LaButti K."/>
            <person name="Lipzen A."/>
            <person name="Morin E."/>
            <person name="Grigoriev I.V."/>
            <person name="Henrissat B."/>
            <person name="Lindahl B."/>
            <person name="Martin F."/>
        </authorList>
    </citation>
    <scope>NUCLEOTIDE SEQUENCE</scope>
    <source>
        <strain evidence="5">JB14</strain>
    </source>
</reference>
<evidence type="ECO:0000256" key="1">
    <source>
        <dbReference type="ARBA" id="ARBA00008239"/>
    </source>
</evidence>
<accession>A0A6A4GVW1</accession>
<organism evidence="5 6">
    <name type="scientific">Gymnopus androsaceus JB14</name>
    <dbReference type="NCBI Taxonomy" id="1447944"/>
    <lineage>
        <taxon>Eukaryota</taxon>
        <taxon>Fungi</taxon>
        <taxon>Dikarya</taxon>
        <taxon>Basidiomycota</taxon>
        <taxon>Agaricomycotina</taxon>
        <taxon>Agaricomycetes</taxon>
        <taxon>Agaricomycetidae</taxon>
        <taxon>Agaricales</taxon>
        <taxon>Marasmiineae</taxon>
        <taxon>Omphalotaceae</taxon>
        <taxon>Gymnopus</taxon>
    </lineage>
</organism>
<keyword evidence="6" id="KW-1185">Reference proteome</keyword>
<evidence type="ECO:0000313" key="6">
    <source>
        <dbReference type="Proteomes" id="UP000799118"/>
    </source>
</evidence>
<dbReference type="PANTHER" id="PTHR11528">
    <property type="entry name" value="HEAT SHOCK PROTEIN 90 FAMILY MEMBER"/>
    <property type="match status" value="1"/>
</dbReference>
<evidence type="ECO:0000256" key="2">
    <source>
        <dbReference type="ARBA" id="ARBA00022741"/>
    </source>
</evidence>
<evidence type="ECO:0000313" key="5">
    <source>
        <dbReference type="EMBL" id="KAE9389901.1"/>
    </source>
</evidence>
<dbReference type="InterPro" id="IPR001404">
    <property type="entry name" value="Hsp90_fam"/>
</dbReference>
<dbReference type="SUPFAM" id="SSF54211">
    <property type="entry name" value="Ribosomal protein S5 domain 2-like"/>
    <property type="match status" value="1"/>
</dbReference>
<dbReference type="GO" id="GO:0051082">
    <property type="term" value="F:unfolded protein binding"/>
    <property type="evidence" value="ECO:0007669"/>
    <property type="project" value="InterPro"/>
</dbReference>
<dbReference type="InterPro" id="IPR036890">
    <property type="entry name" value="HATPase_C_sf"/>
</dbReference>
<keyword evidence="2" id="KW-0547">Nucleotide-binding</keyword>
<dbReference type="OrthoDB" id="1721458at2759"/>
<evidence type="ECO:0000256" key="3">
    <source>
        <dbReference type="ARBA" id="ARBA00022840"/>
    </source>
</evidence>
<dbReference type="Gene3D" id="3.30.565.10">
    <property type="entry name" value="Histidine kinase-like ATPase, C-terminal domain"/>
    <property type="match status" value="1"/>
</dbReference>
<dbReference type="AlphaFoldDB" id="A0A6A4GVW1"/>
<evidence type="ECO:0000256" key="4">
    <source>
        <dbReference type="ARBA" id="ARBA00023186"/>
    </source>
</evidence>
<gene>
    <name evidence="5" type="ORF">BT96DRAFT_946554</name>
</gene>